<feature type="compositionally biased region" description="Polar residues" evidence="1">
    <location>
        <begin position="30"/>
        <end position="43"/>
    </location>
</feature>
<feature type="region of interest" description="Disordered" evidence="1">
    <location>
        <begin position="504"/>
        <end position="529"/>
    </location>
</feature>
<accession>A0ABR1Y1B3</accession>
<reference evidence="2 3" key="1">
    <citation type="journal article" date="2022" name="G3 (Bethesda)">
        <title>Enemy or ally: a genomic approach to elucidate the lifestyle of Phyllosticta citrichinaensis.</title>
        <authorList>
            <person name="Buijs V.A."/>
            <person name="Groenewald J.Z."/>
            <person name="Haridas S."/>
            <person name="LaButti K.M."/>
            <person name="Lipzen A."/>
            <person name="Martin F.M."/>
            <person name="Barry K."/>
            <person name="Grigoriev I.V."/>
            <person name="Crous P.W."/>
            <person name="Seidl M.F."/>
        </authorList>
    </citation>
    <scope>NUCLEOTIDE SEQUENCE [LARGE SCALE GENOMIC DNA]</scope>
    <source>
        <strain evidence="2 3">CBS 129764</strain>
    </source>
</reference>
<sequence length="1044" mass="118295">MLLHLLPRGSRIFCHASAEFAQLRPALGRTNHTSPRYPNSSNTRDSRPRLYKCPTRLPLRATHSRATTESKDTESSTKKAPSRARGMVGDIPAGRIVHFPIRQDGGTALRGRAFKQAHIRKPSPSEHLVEVLKRAHQLHAVPPEFANKADLSYYSSSQVPPRGGKPVLVLHPTPKPSMQYFVAESIRLLCDPAQRNVSGVYISPKVRSWIESKGYAWQDLKLWVNVLVAKSSDDSVSLLRGGYAKGPTPIWVVLFLLRRERLTLGAFRHLLRFSLGRVGLVEYPDGRHQFQDDLTIDEKTVFLLFLRLLRHARHILPSAIVPLTKLITAKINPRNIGTQHSEVPNEQISEAKMTDMRVKLAHIYNKALKLLSLPSTQNPYASAAHQERAQFEILRRIAEYEPPIPVTEDGYRALIRIQLSHVKTDKERLWASLKSKGWPPWKEDRTAMDEDILPEDAISRAGQLLRKMGEAGYPATSSDQAASILTGWDLDDSPTIQTRTIHYPQAHTSDETKSSTDLQGPSPPPQEVLDPAIWAARVRSTRTLEEAWACFLAYDVSNAPQDQQVYHVMFEKIVADRRRRRKQKDARHVDMPFHGSEWKEPVPGDSTDVWPVPKSYRDRVDPMLKPPDTKELLDRMTSKGVTPSARCLEFVVQTAANYTEAWYAIKHFHGSKPSMLPLLKRDMTPEQAALIPDGIFRAYILLLTRLWYRPLSIRLNVPQHENPLLIHRALDLLSLKKSNDRKCWNSVLYGLSQHGLYNLKDTSAGIMRDAIETMSKLEVELDQEGFGIICKAFNMRAIERENNVKARREALTKITAAEDLLKSAKDIQREWDDHLEHCSADSRYLRTLFNHLVGTEPQKSSEALGGMQIPIPHIMHRYIQSLGIMYDFEGLLSVADFLKRNTSMFVFNAKYSINGSVRLRLAVVCLRVHLEFRSHVHYDKSKAHDAPGNLKINNSNNNTWTSPGHYFDSNPAAAETLLVMPRHSEEQVALARLKLDDADARGLGGWPSDEEVHRYLLNSSGMRVQPASPPADETDPKPLYPNLM</sequence>
<protein>
    <submittedName>
        <fullName evidence="2">Uncharacterized protein</fullName>
    </submittedName>
</protein>
<dbReference type="EMBL" id="JBBWUH010000002">
    <property type="protein sequence ID" value="KAK8174961.1"/>
    <property type="molecule type" value="Genomic_DNA"/>
</dbReference>
<feature type="compositionally biased region" description="Basic and acidic residues" evidence="1">
    <location>
        <begin position="66"/>
        <end position="77"/>
    </location>
</feature>
<comment type="caution">
    <text evidence="2">The sequence shown here is derived from an EMBL/GenBank/DDBJ whole genome shotgun (WGS) entry which is preliminary data.</text>
</comment>
<evidence type="ECO:0000313" key="2">
    <source>
        <dbReference type="EMBL" id="KAK8174961.1"/>
    </source>
</evidence>
<feature type="region of interest" description="Disordered" evidence="1">
    <location>
        <begin position="27"/>
        <end position="87"/>
    </location>
</feature>
<organism evidence="2 3">
    <name type="scientific">Phyllosticta citrichinensis</name>
    <dbReference type="NCBI Taxonomy" id="1130410"/>
    <lineage>
        <taxon>Eukaryota</taxon>
        <taxon>Fungi</taxon>
        <taxon>Dikarya</taxon>
        <taxon>Ascomycota</taxon>
        <taxon>Pezizomycotina</taxon>
        <taxon>Dothideomycetes</taxon>
        <taxon>Dothideomycetes incertae sedis</taxon>
        <taxon>Botryosphaeriales</taxon>
        <taxon>Phyllostictaceae</taxon>
        <taxon>Phyllosticta</taxon>
    </lineage>
</organism>
<keyword evidence="3" id="KW-1185">Reference proteome</keyword>
<evidence type="ECO:0000313" key="3">
    <source>
        <dbReference type="Proteomes" id="UP001456524"/>
    </source>
</evidence>
<name>A0ABR1Y1B3_9PEZI</name>
<gene>
    <name evidence="2" type="ORF">IWX90DRAFT_97134</name>
</gene>
<feature type="region of interest" description="Disordered" evidence="1">
    <location>
        <begin position="1021"/>
        <end position="1044"/>
    </location>
</feature>
<evidence type="ECO:0000256" key="1">
    <source>
        <dbReference type="SAM" id="MobiDB-lite"/>
    </source>
</evidence>
<dbReference type="Proteomes" id="UP001456524">
    <property type="component" value="Unassembled WGS sequence"/>
</dbReference>
<proteinExistence type="predicted"/>